<feature type="region of interest" description="Disordered" evidence="10">
    <location>
        <begin position="163"/>
        <end position="186"/>
    </location>
</feature>
<keyword evidence="13" id="KW-1185">Reference proteome</keyword>
<feature type="domain" description="BART" evidence="11">
    <location>
        <begin position="24"/>
        <end position="145"/>
    </location>
</feature>
<keyword evidence="5" id="KW-0963">Cytoplasm</keyword>
<comment type="similarity">
    <text evidence="3">Belongs to the CFAP36 family.</text>
</comment>
<dbReference type="GO" id="GO:0097546">
    <property type="term" value="C:ciliary base"/>
    <property type="evidence" value="ECO:0007669"/>
    <property type="project" value="TreeGrafter"/>
</dbReference>
<dbReference type="Pfam" id="PF11527">
    <property type="entry name" value="ARL2_Bind_BART"/>
    <property type="match status" value="1"/>
</dbReference>
<dbReference type="PANTHER" id="PTHR21532:SF0">
    <property type="entry name" value="CILIA- AND FLAGELLA-ASSOCIATED PROTEIN 36"/>
    <property type="match status" value="1"/>
</dbReference>
<dbReference type="InterPro" id="IPR042541">
    <property type="entry name" value="BART_sf"/>
</dbReference>
<comment type="subcellular location">
    <subcellularLocation>
        <location evidence="1">Cell projection</location>
        <location evidence="1">Cilium</location>
    </subcellularLocation>
    <subcellularLocation>
        <location evidence="2">Cytoplasm</location>
    </subcellularLocation>
</comment>
<evidence type="ECO:0000256" key="3">
    <source>
        <dbReference type="ARBA" id="ARBA00007460"/>
    </source>
</evidence>
<evidence type="ECO:0000256" key="1">
    <source>
        <dbReference type="ARBA" id="ARBA00004138"/>
    </source>
</evidence>
<accession>A0A5B7DY73</accession>
<evidence type="ECO:0000256" key="7">
    <source>
        <dbReference type="ARBA" id="ARBA00023069"/>
    </source>
</evidence>
<sequence>MSPQRWARQHTARSAMSAEDEEVGWVLDGIVNLLRGPVWCVPILTFIENKSVTFEPKPEDKEEEEEEEEEDEDHKGIHQEYKTLVDFLLQSFMDDLQVTPEQLEKACGMAAITTPFQRSLLEQVWAADDYDTFRNMMIQKNIELQLQALEMLQRKYGIMPESYKKEEDEEDESEKREREIMEVVYR</sequence>
<evidence type="ECO:0000256" key="2">
    <source>
        <dbReference type="ARBA" id="ARBA00004496"/>
    </source>
</evidence>
<evidence type="ECO:0000313" key="13">
    <source>
        <dbReference type="Proteomes" id="UP000324222"/>
    </source>
</evidence>
<dbReference type="Gene3D" id="1.20.1520.10">
    <property type="entry name" value="ADP-ribosylation factor-like 2-binding protein, domain"/>
    <property type="match status" value="1"/>
</dbReference>
<gene>
    <name evidence="12" type="primary">cfap36_1</name>
    <name evidence="12" type="ORF">E2C01_019652</name>
</gene>
<dbReference type="EMBL" id="VSRR010001608">
    <property type="protein sequence ID" value="MPC26510.1"/>
    <property type="molecule type" value="Genomic_DNA"/>
</dbReference>
<dbReference type="Proteomes" id="UP000324222">
    <property type="component" value="Unassembled WGS sequence"/>
</dbReference>
<dbReference type="OrthoDB" id="272687at2759"/>
<feature type="region of interest" description="Disordered" evidence="10">
    <location>
        <begin position="54"/>
        <end position="76"/>
    </location>
</feature>
<evidence type="ECO:0000256" key="10">
    <source>
        <dbReference type="SAM" id="MobiDB-lite"/>
    </source>
</evidence>
<name>A0A5B7DY73_PORTR</name>
<evidence type="ECO:0000256" key="5">
    <source>
        <dbReference type="ARBA" id="ARBA00022490"/>
    </source>
</evidence>
<dbReference type="InterPro" id="IPR038888">
    <property type="entry name" value="CFAP36"/>
</dbReference>
<organism evidence="12 13">
    <name type="scientific">Portunus trituberculatus</name>
    <name type="common">Swimming crab</name>
    <name type="synonym">Neptunus trituberculatus</name>
    <dbReference type="NCBI Taxonomy" id="210409"/>
    <lineage>
        <taxon>Eukaryota</taxon>
        <taxon>Metazoa</taxon>
        <taxon>Ecdysozoa</taxon>
        <taxon>Arthropoda</taxon>
        <taxon>Crustacea</taxon>
        <taxon>Multicrustacea</taxon>
        <taxon>Malacostraca</taxon>
        <taxon>Eumalacostraca</taxon>
        <taxon>Eucarida</taxon>
        <taxon>Decapoda</taxon>
        <taxon>Pleocyemata</taxon>
        <taxon>Brachyura</taxon>
        <taxon>Eubrachyura</taxon>
        <taxon>Portunoidea</taxon>
        <taxon>Portunidae</taxon>
        <taxon>Portuninae</taxon>
        <taxon>Portunus</taxon>
    </lineage>
</organism>
<dbReference type="InterPro" id="IPR023379">
    <property type="entry name" value="BART_dom"/>
</dbReference>
<evidence type="ECO:0000256" key="6">
    <source>
        <dbReference type="ARBA" id="ARBA00023054"/>
    </source>
</evidence>
<evidence type="ECO:0000256" key="9">
    <source>
        <dbReference type="ARBA" id="ARBA00031593"/>
    </source>
</evidence>
<dbReference type="AlphaFoldDB" id="A0A5B7DY73"/>
<keyword evidence="7" id="KW-0969">Cilium</keyword>
<keyword evidence="6" id="KW-0175">Coiled coil</keyword>
<reference evidence="12 13" key="1">
    <citation type="submission" date="2019-05" db="EMBL/GenBank/DDBJ databases">
        <title>Another draft genome of Portunus trituberculatus and its Hox gene families provides insights of decapod evolution.</title>
        <authorList>
            <person name="Jeong J.-H."/>
            <person name="Song I."/>
            <person name="Kim S."/>
            <person name="Choi T."/>
            <person name="Kim D."/>
            <person name="Ryu S."/>
            <person name="Kim W."/>
        </authorList>
    </citation>
    <scope>NUCLEOTIDE SEQUENCE [LARGE SCALE GENOMIC DNA]</scope>
    <source>
        <tissue evidence="12">Muscle</tissue>
    </source>
</reference>
<comment type="caution">
    <text evidence="12">The sequence shown here is derived from an EMBL/GenBank/DDBJ whole genome shotgun (WGS) entry which is preliminary data.</text>
</comment>
<dbReference type="PANTHER" id="PTHR21532">
    <property type="entry name" value="PHOSPHODIESTERASE HL"/>
    <property type="match status" value="1"/>
</dbReference>
<evidence type="ECO:0000313" key="12">
    <source>
        <dbReference type="EMBL" id="MPC26510.1"/>
    </source>
</evidence>
<evidence type="ECO:0000256" key="8">
    <source>
        <dbReference type="ARBA" id="ARBA00023273"/>
    </source>
</evidence>
<feature type="compositionally biased region" description="Acidic residues" evidence="10">
    <location>
        <begin position="61"/>
        <end position="72"/>
    </location>
</feature>
<proteinExistence type="inferred from homology"/>
<feature type="compositionally biased region" description="Basic and acidic residues" evidence="10">
    <location>
        <begin position="173"/>
        <end position="186"/>
    </location>
</feature>
<evidence type="ECO:0000259" key="11">
    <source>
        <dbReference type="Pfam" id="PF11527"/>
    </source>
</evidence>
<dbReference type="GO" id="GO:0005930">
    <property type="term" value="C:axoneme"/>
    <property type="evidence" value="ECO:0007669"/>
    <property type="project" value="TreeGrafter"/>
</dbReference>
<protein>
    <recommendedName>
        <fullName evidence="4">Cilia- and flagella-associated protein 36</fullName>
    </recommendedName>
    <alternativeName>
        <fullName evidence="9">Coiled-coil domain-containing protein 104</fullName>
    </alternativeName>
</protein>
<evidence type="ECO:0000256" key="4">
    <source>
        <dbReference type="ARBA" id="ARBA00021815"/>
    </source>
</evidence>
<keyword evidence="12" id="KW-0282">Flagellum</keyword>
<keyword evidence="8" id="KW-0966">Cell projection</keyword>